<dbReference type="EMBL" id="QOIL01000002">
    <property type="protein sequence ID" value="RCG32861.1"/>
    <property type="molecule type" value="Genomic_DNA"/>
</dbReference>
<sequence>MRDWEPAGPFEEELAAAFAEGDLARCLGLLRRADLALPIGPDAAAGRAPVAWPTASDTERTWIVAYTSAEAMRARVGGLAGHHRIVSLAEMAAGWPDPRWGLAVNPGLPVNFFLEPGTVARLAVPSLADDRAAEPGAGPPVVQKLLTPADLYAYLAEGRTRVSGYCHHALDVAHIATPVVLADAVGRSGDEGVVTDAGSVHILRWHAVGTALYRTPYGGTDEETRAAVAGWVIEEPPFAGMGLAPNVDQVVREYKIDGVGLPHGAEIWELTAAGVEHRRALFDGDLERWMLVRAADLAGHGPGPDPAGHGPGMDPAGHGPGMDPAGHRSGEHPVGRGFGEHPYGPR</sequence>
<dbReference type="RefSeq" id="WP_114027496.1">
    <property type="nucleotide sequence ID" value="NZ_QOIL01000002.1"/>
</dbReference>
<evidence type="ECO:0000256" key="1">
    <source>
        <dbReference type="SAM" id="MobiDB-lite"/>
    </source>
</evidence>
<organism evidence="3 4">
    <name type="scientific">Sphaerisporangium album</name>
    <dbReference type="NCBI Taxonomy" id="509200"/>
    <lineage>
        <taxon>Bacteria</taxon>
        <taxon>Bacillati</taxon>
        <taxon>Actinomycetota</taxon>
        <taxon>Actinomycetes</taxon>
        <taxon>Streptosporangiales</taxon>
        <taxon>Streptosporangiaceae</taxon>
        <taxon>Sphaerisporangium</taxon>
    </lineage>
</organism>
<dbReference type="Proteomes" id="UP000253094">
    <property type="component" value="Unassembled WGS sequence"/>
</dbReference>
<evidence type="ECO:0000259" key="2">
    <source>
        <dbReference type="Pfam" id="PF07179"/>
    </source>
</evidence>
<comment type="caution">
    <text evidence="3">The sequence shown here is derived from an EMBL/GenBank/DDBJ whole genome shotgun (WGS) entry which is preliminary data.</text>
</comment>
<accession>A0A367FRG2</accession>
<feature type="compositionally biased region" description="Basic and acidic residues" evidence="1">
    <location>
        <begin position="325"/>
        <end position="334"/>
    </location>
</feature>
<evidence type="ECO:0000313" key="4">
    <source>
        <dbReference type="Proteomes" id="UP000253094"/>
    </source>
</evidence>
<keyword evidence="4" id="KW-1185">Reference proteome</keyword>
<dbReference type="InterPro" id="IPR009839">
    <property type="entry name" value="SseB_N"/>
</dbReference>
<dbReference type="OrthoDB" id="3295680at2"/>
<dbReference type="AlphaFoldDB" id="A0A367FRG2"/>
<feature type="compositionally biased region" description="Low complexity" evidence="1">
    <location>
        <begin position="306"/>
        <end position="324"/>
    </location>
</feature>
<reference evidence="3 4" key="1">
    <citation type="submission" date="2018-06" db="EMBL/GenBank/DDBJ databases">
        <title>Sphaerisporangium craniellae sp. nov., isolated from a marine sponge in the South China Sea.</title>
        <authorList>
            <person name="Li L."/>
        </authorList>
    </citation>
    <scope>NUCLEOTIDE SEQUENCE [LARGE SCALE GENOMIC DNA]</scope>
    <source>
        <strain evidence="3 4">CCTCC AA 208026</strain>
    </source>
</reference>
<proteinExistence type="predicted"/>
<feature type="region of interest" description="Disordered" evidence="1">
    <location>
        <begin position="300"/>
        <end position="346"/>
    </location>
</feature>
<name>A0A367FRG2_9ACTN</name>
<evidence type="ECO:0000313" key="3">
    <source>
        <dbReference type="EMBL" id="RCG32861.1"/>
    </source>
</evidence>
<feature type="domain" description="SseB protein N-terminal" evidence="2">
    <location>
        <begin position="13"/>
        <end position="120"/>
    </location>
</feature>
<dbReference type="Pfam" id="PF07179">
    <property type="entry name" value="SseB"/>
    <property type="match status" value="1"/>
</dbReference>
<protein>
    <submittedName>
        <fullName evidence="3">SseB family protein</fullName>
    </submittedName>
</protein>
<gene>
    <name evidence="3" type="ORF">DQ384_03930</name>
</gene>